<sequence>IYRETFVFIESTLHNIYREVRTQNTSVLRKDEIDKLHSGPLMFPSNYTTQIDLENNSFNLCNHAWSCDTFRLEINDLYHGKGKK</sequence>
<evidence type="ECO:0000313" key="2">
    <source>
        <dbReference type="Proteomes" id="UP000596742"/>
    </source>
</evidence>
<evidence type="ECO:0000313" key="1">
    <source>
        <dbReference type="EMBL" id="VDI31017.1"/>
    </source>
</evidence>
<feature type="non-terminal residue" evidence="1">
    <location>
        <position position="84"/>
    </location>
</feature>
<dbReference type="EMBL" id="UYJE01004742">
    <property type="protein sequence ID" value="VDI31017.1"/>
    <property type="molecule type" value="Genomic_DNA"/>
</dbReference>
<organism evidence="1 2">
    <name type="scientific">Mytilus galloprovincialis</name>
    <name type="common">Mediterranean mussel</name>
    <dbReference type="NCBI Taxonomy" id="29158"/>
    <lineage>
        <taxon>Eukaryota</taxon>
        <taxon>Metazoa</taxon>
        <taxon>Spiralia</taxon>
        <taxon>Lophotrochozoa</taxon>
        <taxon>Mollusca</taxon>
        <taxon>Bivalvia</taxon>
        <taxon>Autobranchia</taxon>
        <taxon>Pteriomorphia</taxon>
        <taxon>Mytilida</taxon>
        <taxon>Mytiloidea</taxon>
        <taxon>Mytilidae</taxon>
        <taxon>Mytilinae</taxon>
        <taxon>Mytilus</taxon>
    </lineage>
</organism>
<dbReference type="AlphaFoldDB" id="A0A8B6EB90"/>
<protein>
    <submittedName>
        <fullName evidence="1">Uncharacterized protein</fullName>
    </submittedName>
</protein>
<gene>
    <name evidence="1" type="ORF">MGAL_10B008769</name>
</gene>
<name>A0A8B6EB90_MYTGA</name>
<keyword evidence="2" id="KW-1185">Reference proteome</keyword>
<feature type="non-terminal residue" evidence="1">
    <location>
        <position position="1"/>
    </location>
</feature>
<dbReference type="Proteomes" id="UP000596742">
    <property type="component" value="Unassembled WGS sequence"/>
</dbReference>
<accession>A0A8B6EB90</accession>
<reference evidence="1" key="1">
    <citation type="submission" date="2018-11" db="EMBL/GenBank/DDBJ databases">
        <authorList>
            <person name="Alioto T."/>
            <person name="Alioto T."/>
        </authorList>
    </citation>
    <scope>NUCLEOTIDE SEQUENCE</scope>
</reference>
<comment type="caution">
    <text evidence="1">The sequence shown here is derived from an EMBL/GenBank/DDBJ whole genome shotgun (WGS) entry which is preliminary data.</text>
</comment>
<proteinExistence type="predicted"/>